<feature type="non-terminal residue" evidence="1">
    <location>
        <position position="73"/>
    </location>
</feature>
<evidence type="ECO:0000313" key="2">
    <source>
        <dbReference type="Proteomes" id="UP001642464"/>
    </source>
</evidence>
<evidence type="ECO:0000313" key="1">
    <source>
        <dbReference type="EMBL" id="CAK9052171.1"/>
    </source>
</evidence>
<proteinExistence type="predicted"/>
<keyword evidence="2" id="KW-1185">Reference proteome</keyword>
<reference evidence="1 2" key="1">
    <citation type="submission" date="2024-02" db="EMBL/GenBank/DDBJ databases">
        <authorList>
            <person name="Chen Y."/>
            <person name="Shah S."/>
            <person name="Dougan E. K."/>
            <person name="Thang M."/>
            <person name="Chan C."/>
        </authorList>
    </citation>
    <scope>NUCLEOTIDE SEQUENCE [LARGE SCALE GENOMIC DNA]</scope>
</reference>
<dbReference type="Proteomes" id="UP001642464">
    <property type="component" value="Unassembled WGS sequence"/>
</dbReference>
<feature type="non-terminal residue" evidence="1">
    <location>
        <position position="1"/>
    </location>
</feature>
<comment type="caution">
    <text evidence="1">The sequence shown here is derived from an EMBL/GenBank/DDBJ whole genome shotgun (WGS) entry which is preliminary data.</text>
</comment>
<dbReference type="EMBL" id="CAXAMM010022544">
    <property type="protein sequence ID" value="CAK9052171.1"/>
    <property type="molecule type" value="Genomic_DNA"/>
</dbReference>
<protein>
    <submittedName>
        <fullName evidence="1">Uncharacterized protein</fullName>
    </submittedName>
</protein>
<sequence>ALKRIASHSQDRKIEELSRKDLAFERREVHQRSHEADAELSLLRRKAHEKDQACTAHDVGVPRSVGAGDVGDV</sequence>
<gene>
    <name evidence="1" type="ORF">SCF082_LOCUS28571</name>
</gene>
<organism evidence="1 2">
    <name type="scientific">Durusdinium trenchii</name>
    <dbReference type="NCBI Taxonomy" id="1381693"/>
    <lineage>
        <taxon>Eukaryota</taxon>
        <taxon>Sar</taxon>
        <taxon>Alveolata</taxon>
        <taxon>Dinophyceae</taxon>
        <taxon>Suessiales</taxon>
        <taxon>Symbiodiniaceae</taxon>
        <taxon>Durusdinium</taxon>
    </lineage>
</organism>
<name>A0ABP0ML40_9DINO</name>
<accession>A0ABP0ML40</accession>